<evidence type="ECO:0000313" key="2">
    <source>
        <dbReference type="EMBL" id="GAX09635.1"/>
    </source>
</evidence>
<keyword evidence="1" id="KW-0472">Membrane</keyword>
<sequence>MHSATAFLFSPQVILTGTSSAFALPSTSPLLIASERIENVAAQTTFEPVIPDGSVMMGMISIVLLSGLAFYVWQEQVVPVSRTKLALSKRRGAVKQYLDELSAEEAIVRSEGRSSSSRSFERWLFTDWLVQREKKLTGQSIKKEPALPILKDAKWNSGDNPVIAATGLIGLCVLIASLTERIFQ</sequence>
<evidence type="ECO:0000256" key="1">
    <source>
        <dbReference type="SAM" id="Phobius"/>
    </source>
</evidence>
<name>A0A1Z5J6K2_FISSO</name>
<keyword evidence="3" id="KW-1185">Reference proteome</keyword>
<gene>
    <name evidence="2" type="ORF">FisN_19Lu101</name>
</gene>
<comment type="caution">
    <text evidence="2">The sequence shown here is derived from an EMBL/GenBank/DDBJ whole genome shotgun (WGS) entry which is preliminary data.</text>
</comment>
<dbReference type="InParanoid" id="A0A1Z5J6K2"/>
<organism evidence="2 3">
    <name type="scientific">Fistulifera solaris</name>
    <name type="common">Oleaginous diatom</name>
    <dbReference type="NCBI Taxonomy" id="1519565"/>
    <lineage>
        <taxon>Eukaryota</taxon>
        <taxon>Sar</taxon>
        <taxon>Stramenopiles</taxon>
        <taxon>Ochrophyta</taxon>
        <taxon>Bacillariophyta</taxon>
        <taxon>Bacillariophyceae</taxon>
        <taxon>Bacillariophycidae</taxon>
        <taxon>Naviculales</taxon>
        <taxon>Naviculaceae</taxon>
        <taxon>Fistulifera</taxon>
    </lineage>
</organism>
<protein>
    <submittedName>
        <fullName evidence="2">Uncharacterized protein</fullName>
    </submittedName>
</protein>
<dbReference type="OrthoDB" id="43106at2759"/>
<accession>A0A1Z5J6K2</accession>
<keyword evidence="1" id="KW-0812">Transmembrane</keyword>
<feature type="transmembrane region" description="Helical" evidence="1">
    <location>
        <begin position="55"/>
        <end position="73"/>
    </location>
</feature>
<proteinExistence type="predicted"/>
<reference evidence="2 3" key="1">
    <citation type="journal article" date="2015" name="Plant Cell">
        <title>Oil accumulation by the oleaginous diatom Fistulifera solaris as revealed by the genome and transcriptome.</title>
        <authorList>
            <person name="Tanaka T."/>
            <person name="Maeda Y."/>
            <person name="Veluchamy A."/>
            <person name="Tanaka M."/>
            <person name="Abida H."/>
            <person name="Marechal E."/>
            <person name="Bowler C."/>
            <person name="Muto M."/>
            <person name="Sunaga Y."/>
            <person name="Tanaka M."/>
            <person name="Yoshino T."/>
            <person name="Taniguchi T."/>
            <person name="Fukuda Y."/>
            <person name="Nemoto M."/>
            <person name="Matsumoto M."/>
            <person name="Wong P.S."/>
            <person name="Aburatani S."/>
            <person name="Fujibuchi W."/>
        </authorList>
    </citation>
    <scope>NUCLEOTIDE SEQUENCE [LARGE SCALE GENOMIC DNA]</scope>
    <source>
        <strain evidence="2 3">JPCC DA0580</strain>
    </source>
</reference>
<dbReference type="Proteomes" id="UP000198406">
    <property type="component" value="Unassembled WGS sequence"/>
</dbReference>
<dbReference type="EMBL" id="BDSP01000011">
    <property type="protein sequence ID" value="GAX09635.1"/>
    <property type="molecule type" value="Genomic_DNA"/>
</dbReference>
<evidence type="ECO:0000313" key="3">
    <source>
        <dbReference type="Proteomes" id="UP000198406"/>
    </source>
</evidence>
<keyword evidence="1" id="KW-1133">Transmembrane helix</keyword>
<dbReference type="AlphaFoldDB" id="A0A1Z5J6K2"/>